<comment type="caution">
    <text evidence="2">The sequence shown here is derived from an EMBL/GenBank/DDBJ whole genome shotgun (WGS) entry which is preliminary data.</text>
</comment>
<reference evidence="2" key="1">
    <citation type="submission" date="2021-03" db="EMBL/GenBank/DDBJ databases">
        <title>Streptomyces poriferae sp. nov., a novel marine sponge-derived Actinobacteria species with anti-MRSA activity.</title>
        <authorList>
            <person name="Sandoval-Powers M."/>
            <person name="Kralova S."/>
            <person name="Nguyen G.-S."/>
            <person name="Fawwal D."/>
            <person name="Degnes K."/>
            <person name="Klinkenberg G."/>
            <person name="Sletta H."/>
            <person name="Wentzel A."/>
            <person name="Liles M.R."/>
        </authorList>
    </citation>
    <scope>NUCLEOTIDE SEQUENCE</scope>
    <source>
        <strain evidence="2">DSM 41794</strain>
    </source>
</reference>
<evidence type="ECO:0000256" key="1">
    <source>
        <dbReference type="SAM" id="SignalP"/>
    </source>
</evidence>
<keyword evidence="3" id="KW-1185">Reference proteome</keyword>
<keyword evidence="1" id="KW-0732">Signal</keyword>
<evidence type="ECO:0000313" key="2">
    <source>
        <dbReference type="EMBL" id="MBO0511638.1"/>
    </source>
</evidence>
<dbReference type="AlphaFoldDB" id="A0A939JER8"/>
<name>A0A939JER8_9ACTN</name>
<evidence type="ECO:0008006" key="4">
    <source>
        <dbReference type="Google" id="ProtNLM"/>
    </source>
</evidence>
<accession>A0A939JER8</accession>
<feature type="signal peptide" evidence="1">
    <location>
        <begin position="1"/>
        <end position="40"/>
    </location>
</feature>
<feature type="chain" id="PRO_5036899058" description="Peptidase inhibitor family I36" evidence="1">
    <location>
        <begin position="41"/>
        <end position="144"/>
    </location>
</feature>
<dbReference type="EMBL" id="JAFLRJ010000063">
    <property type="protein sequence ID" value="MBO0511638.1"/>
    <property type="molecule type" value="Genomic_DNA"/>
</dbReference>
<evidence type="ECO:0000313" key="3">
    <source>
        <dbReference type="Proteomes" id="UP000664167"/>
    </source>
</evidence>
<organism evidence="2 3">
    <name type="scientific">Streptomyces beijiangensis</name>
    <dbReference type="NCBI Taxonomy" id="163361"/>
    <lineage>
        <taxon>Bacteria</taxon>
        <taxon>Bacillati</taxon>
        <taxon>Actinomycetota</taxon>
        <taxon>Actinomycetes</taxon>
        <taxon>Kitasatosporales</taxon>
        <taxon>Streptomycetaceae</taxon>
        <taxon>Streptomyces</taxon>
    </lineage>
</organism>
<sequence>MTFTYQGEIIVSRIRISIAAAVASLAALGTAVVPATSASAASFSCSTYSGTFNSYGARGVDWMYGPDECFGVAPSGTIWHSWAGSGGWKEMPGNGRALYILDFFENSEGKAVKVVTETGNAYCNYDDYATNTWGGWYGTTTDNC</sequence>
<protein>
    <recommendedName>
        <fullName evidence="4">Peptidase inhibitor family I36</fullName>
    </recommendedName>
</protein>
<dbReference type="RefSeq" id="WP_206961047.1">
    <property type="nucleotide sequence ID" value="NZ_BAAAJJ010000002.1"/>
</dbReference>
<gene>
    <name evidence="2" type="ORF">J0695_07400</name>
</gene>
<proteinExistence type="predicted"/>
<dbReference type="Proteomes" id="UP000664167">
    <property type="component" value="Unassembled WGS sequence"/>
</dbReference>